<accession>A0A1F5YNM2</accession>
<reference evidence="2 3" key="1">
    <citation type="journal article" date="2016" name="Nat. Commun.">
        <title>Thousands of microbial genomes shed light on interconnected biogeochemical processes in an aquifer system.</title>
        <authorList>
            <person name="Anantharaman K."/>
            <person name="Brown C.T."/>
            <person name="Hug L.A."/>
            <person name="Sharon I."/>
            <person name="Castelle C.J."/>
            <person name="Probst A.J."/>
            <person name="Thomas B.C."/>
            <person name="Singh A."/>
            <person name="Wilkins M.J."/>
            <person name="Karaoz U."/>
            <person name="Brodie E.L."/>
            <person name="Williams K.H."/>
            <person name="Hubbard S.S."/>
            <person name="Banfield J.F."/>
        </authorList>
    </citation>
    <scope>NUCLEOTIDE SEQUENCE [LARGE SCALE GENOMIC DNA]</scope>
</reference>
<dbReference type="InterPro" id="IPR013096">
    <property type="entry name" value="Cupin_2"/>
</dbReference>
<dbReference type="InterPro" id="IPR011051">
    <property type="entry name" value="RmlC_Cupin_sf"/>
</dbReference>
<dbReference type="SUPFAM" id="SSF51182">
    <property type="entry name" value="RmlC-like cupins"/>
    <property type="match status" value="1"/>
</dbReference>
<evidence type="ECO:0000313" key="3">
    <source>
        <dbReference type="Proteomes" id="UP000178448"/>
    </source>
</evidence>
<organism evidence="2 3">
    <name type="scientific">Candidatus Gottesmanbacteria bacterium RBG_16_52_11</name>
    <dbReference type="NCBI Taxonomy" id="1798374"/>
    <lineage>
        <taxon>Bacteria</taxon>
        <taxon>Candidatus Gottesmaniibacteriota</taxon>
    </lineage>
</organism>
<dbReference type="Pfam" id="PF07883">
    <property type="entry name" value="Cupin_2"/>
    <property type="match status" value="1"/>
</dbReference>
<dbReference type="Gene3D" id="2.60.120.10">
    <property type="entry name" value="Jelly Rolls"/>
    <property type="match status" value="1"/>
</dbReference>
<dbReference type="Proteomes" id="UP000178448">
    <property type="component" value="Unassembled WGS sequence"/>
</dbReference>
<dbReference type="STRING" id="1798374.A2Z33_00800"/>
<evidence type="ECO:0000259" key="1">
    <source>
        <dbReference type="Pfam" id="PF07883"/>
    </source>
</evidence>
<dbReference type="AlphaFoldDB" id="A0A1F5YNM2"/>
<proteinExistence type="predicted"/>
<dbReference type="CDD" id="cd06990">
    <property type="entry name" value="cupin_DUF861"/>
    <property type="match status" value="1"/>
</dbReference>
<dbReference type="EMBL" id="MFJD01000009">
    <property type="protein sequence ID" value="OGG01800.1"/>
    <property type="molecule type" value="Genomic_DNA"/>
</dbReference>
<gene>
    <name evidence="2" type="ORF">A2Z33_00800</name>
</gene>
<protein>
    <recommendedName>
        <fullName evidence="1">Cupin type-2 domain-containing protein</fullName>
    </recommendedName>
</protein>
<dbReference type="InterPro" id="IPR014710">
    <property type="entry name" value="RmlC-like_jellyroll"/>
</dbReference>
<comment type="caution">
    <text evidence="2">The sequence shown here is derived from an EMBL/GenBank/DDBJ whole genome shotgun (WGS) entry which is preliminary data.</text>
</comment>
<evidence type="ECO:0000313" key="2">
    <source>
        <dbReference type="EMBL" id="OGG01800.1"/>
    </source>
</evidence>
<feature type="domain" description="Cupin type-2" evidence="1">
    <location>
        <begin position="61"/>
        <end position="108"/>
    </location>
</feature>
<sequence length="111" mass="12488">MANVVKKSLNQPEETKKPEKIKIEIVTIDGFKIQRDTAEPGWRWSKHIKPVVGGESCQIHHILYVLSGKLHVKMNDGKEEEFGPGDVGVIPPGHDGWNAGNEPLVWLEFPR</sequence>
<name>A0A1F5YNM2_9BACT</name>